<protein>
    <submittedName>
        <fullName evidence="1">Uncharacterized protein</fullName>
    </submittedName>
</protein>
<dbReference type="PANTHER" id="PTHR28255">
    <property type="match status" value="1"/>
</dbReference>
<dbReference type="GO" id="GO:0006620">
    <property type="term" value="P:post-translational protein targeting to endoplasmic reticulum membrane"/>
    <property type="evidence" value="ECO:0007669"/>
    <property type="project" value="TreeGrafter"/>
</dbReference>
<dbReference type="EMBL" id="WHUW01000002">
    <property type="protein sequence ID" value="KAF8450857.1"/>
    <property type="molecule type" value="Genomic_DNA"/>
</dbReference>
<organism evidence="1 2">
    <name type="scientific">Boletus edulis BED1</name>
    <dbReference type="NCBI Taxonomy" id="1328754"/>
    <lineage>
        <taxon>Eukaryota</taxon>
        <taxon>Fungi</taxon>
        <taxon>Dikarya</taxon>
        <taxon>Basidiomycota</taxon>
        <taxon>Agaricomycotina</taxon>
        <taxon>Agaricomycetes</taxon>
        <taxon>Agaricomycetidae</taxon>
        <taxon>Boletales</taxon>
        <taxon>Boletineae</taxon>
        <taxon>Boletaceae</taxon>
        <taxon>Boletoideae</taxon>
        <taxon>Boletus</taxon>
    </lineage>
</organism>
<gene>
    <name evidence="1" type="ORF">L210DRAFT_3386362</name>
</gene>
<reference evidence="1" key="1">
    <citation type="submission" date="2019-10" db="EMBL/GenBank/DDBJ databases">
        <authorList>
            <consortium name="DOE Joint Genome Institute"/>
            <person name="Kuo A."/>
            <person name="Miyauchi S."/>
            <person name="Kiss E."/>
            <person name="Drula E."/>
            <person name="Kohler A."/>
            <person name="Sanchez-Garcia M."/>
            <person name="Andreopoulos B."/>
            <person name="Barry K.W."/>
            <person name="Bonito G."/>
            <person name="Buee M."/>
            <person name="Carver A."/>
            <person name="Chen C."/>
            <person name="Cichocki N."/>
            <person name="Clum A."/>
            <person name="Culley D."/>
            <person name="Crous P.W."/>
            <person name="Fauchery L."/>
            <person name="Girlanda M."/>
            <person name="Hayes R."/>
            <person name="Keri Z."/>
            <person name="LaButti K."/>
            <person name="Lipzen A."/>
            <person name="Lombard V."/>
            <person name="Magnuson J."/>
            <person name="Maillard F."/>
            <person name="Morin E."/>
            <person name="Murat C."/>
            <person name="Nolan M."/>
            <person name="Ohm R."/>
            <person name="Pangilinan J."/>
            <person name="Pereira M."/>
            <person name="Perotto S."/>
            <person name="Peter M."/>
            <person name="Riley R."/>
            <person name="Sitrit Y."/>
            <person name="Stielow B."/>
            <person name="Szollosi G."/>
            <person name="Zifcakova L."/>
            <person name="Stursova M."/>
            <person name="Spatafora J.W."/>
            <person name="Tedersoo L."/>
            <person name="Vaario L.-M."/>
            <person name="Yamada A."/>
            <person name="Yan M."/>
            <person name="Wang P."/>
            <person name="Xu J."/>
            <person name="Bruns T."/>
            <person name="Baldrian P."/>
            <person name="Vilgalys R."/>
            <person name="Henrissat B."/>
            <person name="Grigoriev I.V."/>
            <person name="Hibbett D."/>
            <person name="Nagy L.G."/>
            <person name="Martin F.M."/>
        </authorList>
    </citation>
    <scope>NUCLEOTIDE SEQUENCE</scope>
    <source>
        <strain evidence="1">BED1</strain>
    </source>
</reference>
<sequence length="253" mass="27423">MFSSIHAMIPSDADIANQTLKEESNCRFSSFSASDAVTLGLSVRKRFRGSSRHVKGKGMVISIQTIAGHTLFACTAGDLGHPSGEGDVSLDSWACIESMISVVKRTSHSSYYVEKGMSAMGKTAKQMGVEGEFAVRGGACPIWLENAPCCPIAVAACYSGASQEDHRLMSMTVRDYLHKKQTQCGTRLSVVSSILAPEMPIPAPAHQEHRDSLAVSSYSQSEVRYIHQEKGWGGELASEHMRAHTPFDDDHEA</sequence>
<comment type="caution">
    <text evidence="1">The sequence shown here is derived from an EMBL/GenBank/DDBJ whole genome shotgun (WGS) entry which is preliminary data.</text>
</comment>
<accession>A0AAD4C7T3</accession>
<dbReference type="InterPro" id="IPR038084">
    <property type="entry name" value="PduO/GlcC-like_sf"/>
</dbReference>
<dbReference type="Proteomes" id="UP001194468">
    <property type="component" value="Unassembled WGS sequence"/>
</dbReference>
<proteinExistence type="predicted"/>
<reference evidence="1" key="2">
    <citation type="journal article" date="2020" name="Nat. Commun.">
        <title>Large-scale genome sequencing of mycorrhizal fungi provides insights into the early evolution of symbiotic traits.</title>
        <authorList>
            <person name="Miyauchi S."/>
            <person name="Kiss E."/>
            <person name="Kuo A."/>
            <person name="Drula E."/>
            <person name="Kohler A."/>
            <person name="Sanchez-Garcia M."/>
            <person name="Morin E."/>
            <person name="Andreopoulos B."/>
            <person name="Barry K.W."/>
            <person name="Bonito G."/>
            <person name="Buee M."/>
            <person name="Carver A."/>
            <person name="Chen C."/>
            <person name="Cichocki N."/>
            <person name="Clum A."/>
            <person name="Culley D."/>
            <person name="Crous P.W."/>
            <person name="Fauchery L."/>
            <person name="Girlanda M."/>
            <person name="Hayes R.D."/>
            <person name="Keri Z."/>
            <person name="LaButti K."/>
            <person name="Lipzen A."/>
            <person name="Lombard V."/>
            <person name="Magnuson J."/>
            <person name="Maillard F."/>
            <person name="Murat C."/>
            <person name="Nolan M."/>
            <person name="Ohm R.A."/>
            <person name="Pangilinan J."/>
            <person name="Pereira M.F."/>
            <person name="Perotto S."/>
            <person name="Peter M."/>
            <person name="Pfister S."/>
            <person name="Riley R."/>
            <person name="Sitrit Y."/>
            <person name="Stielow J.B."/>
            <person name="Szollosi G."/>
            <person name="Zifcakova L."/>
            <person name="Stursova M."/>
            <person name="Spatafora J.W."/>
            <person name="Tedersoo L."/>
            <person name="Vaario L.M."/>
            <person name="Yamada A."/>
            <person name="Yan M."/>
            <person name="Wang P."/>
            <person name="Xu J."/>
            <person name="Bruns T."/>
            <person name="Baldrian P."/>
            <person name="Vilgalys R."/>
            <person name="Dunand C."/>
            <person name="Henrissat B."/>
            <person name="Grigoriev I.V."/>
            <person name="Hibbett D."/>
            <person name="Nagy L.G."/>
            <person name="Martin F.M."/>
        </authorList>
    </citation>
    <scope>NUCLEOTIDE SEQUENCE</scope>
    <source>
        <strain evidence="1">BED1</strain>
    </source>
</reference>
<evidence type="ECO:0000313" key="1">
    <source>
        <dbReference type="EMBL" id="KAF8450857.1"/>
    </source>
</evidence>
<dbReference type="InterPro" id="IPR010371">
    <property type="entry name" value="YBR137W-like"/>
</dbReference>
<dbReference type="Gene3D" id="3.30.450.150">
    <property type="entry name" value="Haem-degrading domain"/>
    <property type="match status" value="1"/>
</dbReference>
<name>A0AAD4C7T3_BOLED</name>
<keyword evidence="2" id="KW-1185">Reference proteome</keyword>
<dbReference type="PANTHER" id="PTHR28255:SF1">
    <property type="entry name" value="UPF0303 PROTEIN YBR137W"/>
    <property type="match status" value="1"/>
</dbReference>
<dbReference type="AlphaFoldDB" id="A0AAD4C7T3"/>
<evidence type="ECO:0000313" key="2">
    <source>
        <dbReference type="Proteomes" id="UP001194468"/>
    </source>
</evidence>
<dbReference type="GO" id="GO:0072380">
    <property type="term" value="C:TRC complex"/>
    <property type="evidence" value="ECO:0007669"/>
    <property type="project" value="TreeGrafter"/>
</dbReference>